<protein>
    <submittedName>
        <fullName evidence="2">Uncharacterized protein</fullName>
    </submittedName>
</protein>
<evidence type="ECO:0000313" key="2">
    <source>
        <dbReference type="EMBL" id="KAF2831886.1"/>
    </source>
</evidence>
<reference evidence="2" key="1">
    <citation type="journal article" date="2020" name="Stud. Mycol.">
        <title>101 Dothideomycetes genomes: a test case for predicting lifestyles and emergence of pathogens.</title>
        <authorList>
            <person name="Haridas S."/>
            <person name="Albert R."/>
            <person name="Binder M."/>
            <person name="Bloem J."/>
            <person name="Labutti K."/>
            <person name="Salamov A."/>
            <person name="Andreopoulos B."/>
            <person name="Baker S."/>
            <person name="Barry K."/>
            <person name="Bills G."/>
            <person name="Bluhm B."/>
            <person name="Cannon C."/>
            <person name="Castanera R."/>
            <person name="Culley D."/>
            <person name="Daum C."/>
            <person name="Ezra D."/>
            <person name="Gonzalez J."/>
            <person name="Henrissat B."/>
            <person name="Kuo A."/>
            <person name="Liang C."/>
            <person name="Lipzen A."/>
            <person name="Lutzoni F."/>
            <person name="Magnuson J."/>
            <person name="Mondo S."/>
            <person name="Nolan M."/>
            <person name="Ohm R."/>
            <person name="Pangilinan J."/>
            <person name="Park H.-J."/>
            <person name="Ramirez L."/>
            <person name="Alfaro M."/>
            <person name="Sun H."/>
            <person name="Tritt A."/>
            <person name="Yoshinaga Y."/>
            <person name="Zwiers L.-H."/>
            <person name="Turgeon B."/>
            <person name="Goodwin S."/>
            <person name="Spatafora J."/>
            <person name="Crous P."/>
            <person name="Grigoriev I."/>
        </authorList>
    </citation>
    <scope>NUCLEOTIDE SEQUENCE</scope>
    <source>
        <strain evidence="2">CBS 113818</strain>
    </source>
</reference>
<feature type="compositionally biased region" description="Polar residues" evidence="1">
    <location>
        <begin position="307"/>
        <end position="319"/>
    </location>
</feature>
<keyword evidence="3" id="KW-1185">Reference proteome</keyword>
<evidence type="ECO:0000313" key="3">
    <source>
        <dbReference type="Proteomes" id="UP000799424"/>
    </source>
</evidence>
<feature type="compositionally biased region" description="Polar residues" evidence="1">
    <location>
        <begin position="8"/>
        <end position="21"/>
    </location>
</feature>
<feature type="region of interest" description="Disordered" evidence="1">
    <location>
        <begin position="189"/>
        <end position="329"/>
    </location>
</feature>
<name>A0A6A7AF84_9PLEO</name>
<dbReference type="Proteomes" id="UP000799424">
    <property type="component" value="Unassembled WGS sequence"/>
</dbReference>
<sequence>MSPELGTEANTTNEMQPSPLQANRDHPVQEPKQLCWPDIDDYGVPAHSDAHLLRQARRGADRAGKQMEGQLRQVNGNRMTRDFYETSYKSASAAYMSNFSLHRHNRRQQNAAQAGQVQPVQQPLPTFSVALVKPSAEEIAWMQERAGKDAEAHVRLSVANNKKKKQHQEQAYYNEMYEEKKATNFQQAMSAWVSRQRPQKQLPVAGPGFNHAQGSSATSQQFPTPGFAQGKRPRQDDDEGRDAETAKRHEPDVGQQLSITQGDVSPDVLHPQRLSPPAPIPGTAASHILPPNPAASGSPAQVPAPQSKGNIIQPNAQQTKEMRDRANEESEAYVQRVYELHKQLDELQPSTFYRNERERSYKTLLYQQLKEWVIERRP</sequence>
<dbReference type="EMBL" id="MU006217">
    <property type="protein sequence ID" value="KAF2831886.1"/>
    <property type="molecule type" value="Genomic_DNA"/>
</dbReference>
<proteinExistence type="predicted"/>
<gene>
    <name evidence="2" type="ORF">CC86DRAFT_365806</name>
</gene>
<organism evidence="2 3">
    <name type="scientific">Ophiobolus disseminans</name>
    <dbReference type="NCBI Taxonomy" id="1469910"/>
    <lineage>
        <taxon>Eukaryota</taxon>
        <taxon>Fungi</taxon>
        <taxon>Dikarya</taxon>
        <taxon>Ascomycota</taxon>
        <taxon>Pezizomycotina</taxon>
        <taxon>Dothideomycetes</taxon>
        <taxon>Pleosporomycetidae</taxon>
        <taxon>Pleosporales</taxon>
        <taxon>Pleosporineae</taxon>
        <taxon>Phaeosphaeriaceae</taxon>
        <taxon>Ophiobolus</taxon>
    </lineage>
</organism>
<feature type="compositionally biased region" description="Basic and acidic residues" evidence="1">
    <location>
        <begin position="242"/>
        <end position="252"/>
    </location>
</feature>
<evidence type="ECO:0000256" key="1">
    <source>
        <dbReference type="SAM" id="MobiDB-lite"/>
    </source>
</evidence>
<dbReference type="AlphaFoldDB" id="A0A6A7AF84"/>
<accession>A0A6A7AF84</accession>
<feature type="region of interest" description="Disordered" evidence="1">
    <location>
        <begin position="1"/>
        <end position="40"/>
    </location>
</feature>
<feature type="compositionally biased region" description="Polar residues" evidence="1">
    <location>
        <begin position="212"/>
        <end position="223"/>
    </location>
</feature>